<protein>
    <submittedName>
        <fullName evidence="1">Uncharacterized protein</fullName>
    </submittedName>
</protein>
<reference evidence="1" key="2">
    <citation type="journal article" date="2016" name="Fungal Biol.">
        <title>Ochratoxin A production by Penicillium thymicola.</title>
        <authorList>
            <person name="Nguyen H.D.T."/>
            <person name="McMullin D.R."/>
            <person name="Ponomareva E."/>
            <person name="Riley R."/>
            <person name="Pomraning K.R."/>
            <person name="Baker S.E."/>
            <person name="Seifert K.A."/>
        </authorList>
    </citation>
    <scope>NUCLEOTIDE SEQUENCE</scope>
    <source>
        <strain evidence="1">DAOM 180753</strain>
    </source>
</reference>
<dbReference type="Proteomes" id="UP001227192">
    <property type="component" value="Unassembled WGS sequence"/>
</dbReference>
<comment type="caution">
    <text evidence="1">The sequence shown here is derived from an EMBL/GenBank/DDBJ whole genome shotgun (WGS) entry which is preliminary data.</text>
</comment>
<proteinExistence type="predicted"/>
<name>A0AAI9X5H4_PENTH</name>
<dbReference type="AlphaFoldDB" id="A0AAI9X5H4"/>
<sequence>MGGRGRERKEQRIINYICIGRYNSLLYKDSLTPKLAAKRSANFLQIHFRFTSDSIQIQFRFIGTSKVN</sequence>
<accession>A0AAI9X5H4</accession>
<reference evidence="1" key="1">
    <citation type="submission" date="2015-06" db="EMBL/GenBank/DDBJ databases">
        <authorList>
            <person name="Nguyen H."/>
        </authorList>
    </citation>
    <scope>NUCLEOTIDE SEQUENCE</scope>
    <source>
        <strain evidence="1">DAOM 180753</strain>
    </source>
</reference>
<dbReference type="EMBL" id="LACB01000315">
    <property type="protein sequence ID" value="KAJ9484736.1"/>
    <property type="molecule type" value="Genomic_DNA"/>
</dbReference>
<evidence type="ECO:0000313" key="2">
    <source>
        <dbReference type="Proteomes" id="UP001227192"/>
    </source>
</evidence>
<evidence type="ECO:0000313" key="1">
    <source>
        <dbReference type="EMBL" id="KAJ9484736.1"/>
    </source>
</evidence>
<gene>
    <name evidence="1" type="ORF">VN97_g8641</name>
</gene>
<organism evidence="1 2">
    <name type="scientific">Penicillium thymicola</name>
    <dbReference type="NCBI Taxonomy" id="293382"/>
    <lineage>
        <taxon>Eukaryota</taxon>
        <taxon>Fungi</taxon>
        <taxon>Dikarya</taxon>
        <taxon>Ascomycota</taxon>
        <taxon>Pezizomycotina</taxon>
        <taxon>Eurotiomycetes</taxon>
        <taxon>Eurotiomycetidae</taxon>
        <taxon>Eurotiales</taxon>
        <taxon>Aspergillaceae</taxon>
        <taxon>Penicillium</taxon>
    </lineage>
</organism>
<keyword evidence="2" id="KW-1185">Reference proteome</keyword>